<evidence type="ECO:0000256" key="2">
    <source>
        <dbReference type="ARBA" id="ARBA00022801"/>
    </source>
</evidence>
<reference evidence="4" key="1">
    <citation type="journal article" date="2019" name="Int. J. Syst. Evol. Microbiol.">
        <title>The Global Catalogue of Microorganisms (GCM) 10K type strain sequencing project: providing services to taxonomists for standard genome sequencing and annotation.</title>
        <authorList>
            <consortium name="The Broad Institute Genomics Platform"/>
            <consortium name="The Broad Institute Genome Sequencing Center for Infectious Disease"/>
            <person name="Wu L."/>
            <person name="Ma J."/>
        </authorList>
    </citation>
    <scope>NUCLEOTIDE SEQUENCE [LARGE SCALE GENOMIC DNA]</scope>
    <source>
        <strain evidence="4">KACC 11904</strain>
    </source>
</reference>
<dbReference type="SUPFAM" id="SSF54637">
    <property type="entry name" value="Thioesterase/thiol ester dehydrase-isomerase"/>
    <property type="match status" value="1"/>
</dbReference>
<dbReference type="NCBIfam" id="TIGR00051">
    <property type="entry name" value="YbgC/FadM family acyl-CoA thioesterase"/>
    <property type="match status" value="1"/>
</dbReference>
<dbReference type="Gene3D" id="3.10.129.10">
    <property type="entry name" value="Hotdog Thioesterase"/>
    <property type="match status" value="1"/>
</dbReference>
<dbReference type="Proteomes" id="UP001596044">
    <property type="component" value="Unassembled WGS sequence"/>
</dbReference>
<evidence type="ECO:0000313" key="3">
    <source>
        <dbReference type="EMBL" id="MFC5451951.1"/>
    </source>
</evidence>
<keyword evidence="4" id="KW-1185">Reference proteome</keyword>
<dbReference type="EC" id="3.1.2.-" evidence="3"/>
<comment type="caution">
    <text evidence="3">The sequence shown here is derived from an EMBL/GenBank/DDBJ whole genome shotgun (WGS) entry which is preliminary data.</text>
</comment>
<comment type="similarity">
    <text evidence="1">Belongs to the 4-hydroxybenzoyl-CoA thioesterase family.</text>
</comment>
<dbReference type="PANTHER" id="PTHR31793:SF27">
    <property type="entry name" value="NOVEL THIOESTERASE SUPERFAMILY DOMAIN AND SAPOSIN A-TYPE DOMAIN CONTAINING PROTEIN (0610012H03RIK)"/>
    <property type="match status" value="1"/>
</dbReference>
<organism evidence="3 4">
    <name type="scientific">Paenibacillus aestuarii</name>
    <dbReference type="NCBI Taxonomy" id="516965"/>
    <lineage>
        <taxon>Bacteria</taxon>
        <taxon>Bacillati</taxon>
        <taxon>Bacillota</taxon>
        <taxon>Bacilli</taxon>
        <taxon>Bacillales</taxon>
        <taxon>Paenibacillaceae</taxon>
        <taxon>Paenibacillus</taxon>
    </lineage>
</organism>
<keyword evidence="2 3" id="KW-0378">Hydrolase</keyword>
<dbReference type="Pfam" id="PF13279">
    <property type="entry name" value="4HBT_2"/>
    <property type="match status" value="1"/>
</dbReference>
<dbReference type="InterPro" id="IPR029069">
    <property type="entry name" value="HotDog_dom_sf"/>
</dbReference>
<dbReference type="CDD" id="cd00586">
    <property type="entry name" value="4HBT"/>
    <property type="match status" value="1"/>
</dbReference>
<gene>
    <name evidence="3" type="ORF">ACFPOG_27485</name>
</gene>
<dbReference type="EMBL" id="JBHSMJ010000040">
    <property type="protein sequence ID" value="MFC5451951.1"/>
    <property type="molecule type" value="Genomic_DNA"/>
</dbReference>
<dbReference type="InterPro" id="IPR008272">
    <property type="entry name" value="HB-CoA_thioesterase_AS"/>
</dbReference>
<evidence type="ECO:0000313" key="4">
    <source>
        <dbReference type="Proteomes" id="UP001596044"/>
    </source>
</evidence>
<proteinExistence type="inferred from homology"/>
<dbReference type="PIRSF" id="PIRSF003230">
    <property type="entry name" value="YbgC"/>
    <property type="match status" value="1"/>
</dbReference>
<dbReference type="PROSITE" id="PS01328">
    <property type="entry name" value="4HBCOA_THIOESTERASE"/>
    <property type="match status" value="1"/>
</dbReference>
<name>A0ABW0KH74_9BACL</name>
<sequence>MEQEKIWHHHPLRVRYEETDQMGVVYHANYLTWFEIGRTELIRELGYPYRKIEEKGLLLPVIEAEAKFKKPARYDDLIGIYTRVGEASSIRIDFQYEIRLLPEGLQSQPLPSQPLPSQPLPSQQLQTQAAVKPQGELLVTGTTRHVWVNPSWKPVRIEKEAPDLWHLLTKYI</sequence>
<dbReference type="RefSeq" id="WP_270879848.1">
    <property type="nucleotide sequence ID" value="NZ_JAQFVF010000027.1"/>
</dbReference>
<dbReference type="PANTHER" id="PTHR31793">
    <property type="entry name" value="4-HYDROXYBENZOYL-COA THIOESTERASE FAMILY MEMBER"/>
    <property type="match status" value="1"/>
</dbReference>
<dbReference type="InterPro" id="IPR006684">
    <property type="entry name" value="YbgC/YbaW"/>
</dbReference>
<protein>
    <submittedName>
        <fullName evidence="3">Acyl-CoA thioesterase</fullName>
        <ecNumber evidence="3">3.1.2.-</ecNumber>
    </submittedName>
</protein>
<evidence type="ECO:0000256" key="1">
    <source>
        <dbReference type="ARBA" id="ARBA00005953"/>
    </source>
</evidence>
<dbReference type="GO" id="GO:0016787">
    <property type="term" value="F:hydrolase activity"/>
    <property type="evidence" value="ECO:0007669"/>
    <property type="project" value="UniProtKB-KW"/>
</dbReference>
<dbReference type="InterPro" id="IPR050563">
    <property type="entry name" value="4-hydroxybenzoyl-CoA_TE"/>
</dbReference>
<accession>A0ABW0KH74</accession>